<accession>A0A354G4D3</accession>
<gene>
    <name evidence="1" type="ORF">DDY47_03010</name>
</gene>
<dbReference type="GO" id="GO:0045892">
    <property type="term" value="P:negative regulation of DNA-templated transcription"/>
    <property type="evidence" value="ECO:0007669"/>
    <property type="project" value="UniProtKB-ARBA"/>
</dbReference>
<dbReference type="Proteomes" id="UP000261706">
    <property type="component" value="Unassembled WGS sequence"/>
</dbReference>
<organism evidence="1 2">
    <name type="scientific">candidate division WWE3 bacterium</name>
    <dbReference type="NCBI Taxonomy" id="2053526"/>
    <lineage>
        <taxon>Bacteria</taxon>
        <taxon>Katanobacteria</taxon>
    </lineage>
</organism>
<dbReference type="EMBL" id="DNVO01000040">
    <property type="protein sequence ID" value="HBI35871.1"/>
    <property type="molecule type" value="Genomic_DNA"/>
</dbReference>
<protein>
    <submittedName>
        <fullName evidence="1">Transcriptional regulator</fullName>
    </submittedName>
</protein>
<dbReference type="GO" id="GO:0046872">
    <property type="term" value="F:metal ion binding"/>
    <property type="evidence" value="ECO:0007669"/>
    <property type="project" value="InterPro"/>
</dbReference>
<evidence type="ECO:0000313" key="2">
    <source>
        <dbReference type="Proteomes" id="UP000261706"/>
    </source>
</evidence>
<dbReference type="Gene3D" id="1.20.58.1000">
    <property type="entry name" value="Metal-sensitive repressor, helix protomer"/>
    <property type="match status" value="1"/>
</dbReference>
<evidence type="ECO:0000313" key="1">
    <source>
        <dbReference type="EMBL" id="HBI35871.1"/>
    </source>
</evidence>
<dbReference type="InterPro" id="IPR003735">
    <property type="entry name" value="Metal_Tscrpt_repr"/>
</dbReference>
<proteinExistence type="predicted"/>
<dbReference type="PANTHER" id="PTHR33677:SF3">
    <property type="entry name" value="COPPER-SENSING TRANSCRIPTIONAL REPRESSOR RICR"/>
    <property type="match status" value="1"/>
</dbReference>
<reference evidence="1 2" key="1">
    <citation type="journal article" date="2018" name="Nat. Biotechnol.">
        <title>A standardized bacterial taxonomy based on genome phylogeny substantially revises the tree of life.</title>
        <authorList>
            <person name="Parks D.H."/>
            <person name="Chuvochina M."/>
            <person name="Waite D.W."/>
            <person name="Rinke C."/>
            <person name="Skarshewski A."/>
            <person name="Chaumeil P.A."/>
            <person name="Hugenholtz P."/>
        </authorList>
    </citation>
    <scope>NUCLEOTIDE SEQUENCE [LARGE SCALE GENOMIC DNA]</scope>
    <source>
        <strain evidence="1">UBA12146</strain>
    </source>
</reference>
<sequence>MCYFLMYPPVGDHMHEHDDRKKQNIHRIKIIKGHLNAIEDMINNDAYCVDILNQSLAVQKALKGLDLQLMEGHLNHCVIEQAKKGDTKKVVEELLGIYKYKV</sequence>
<name>A0A354G4D3_UNCKA</name>
<dbReference type="InterPro" id="IPR038390">
    <property type="entry name" value="Metal_Tscrpt_repr_sf"/>
</dbReference>
<dbReference type="GO" id="GO:0003677">
    <property type="term" value="F:DNA binding"/>
    <property type="evidence" value="ECO:0007669"/>
    <property type="project" value="InterPro"/>
</dbReference>
<dbReference type="PANTHER" id="PTHR33677">
    <property type="entry name" value="TRANSCRIPTIONAL REPRESSOR FRMR-RELATED"/>
    <property type="match status" value="1"/>
</dbReference>
<comment type="caution">
    <text evidence="1">The sequence shown here is derived from an EMBL/GenBank/DDBJ whole genome shotgun (WGS) entry which is preliminary data.</text>
</comment>
<dbReference type="CDD" id="cd10151">
    <property type="entry name" value="TthCsoR-like_DUF156"/>
    <property type="match status" value="1"/>
</dbReference>
<dbReference type="Pfam" id="PF02583">
    <property type="entry name" value="Trns_repr_metal"/>
    <property type="match status" value="1"/>
</dbReference>
<dbReference type="AlphaFoldDB" id="A0A354G4D3"/>